<dbReference type="RefSeq" id="WP_189585526.1">
    <property type="nucleotide sequence ID" value="NZ_BMYV01000002.1"/>
</dbReference>
<feature type="transmembrane region" description="Helical" evidence="1">
    <location>
        <begin position="179"/>
        <end position="198"/>
    </location>
</feature>
<feature type="transmembrane region" description="Helical" evidence="1">
    <location>
        <begin position="117"/>
        <end position="143"/>
    </location>
</feature>
<keyword evidence="3" id="KW-1185">Reference proteome</keyword>
<feature type="transmembrane region" description="Helical" evidence="1">
    <location>
        <begin position="204"/>
        <end position="222"/>
    </location>
</feature>
<keyword evidence="1" id="KW-0812">Transmembrane</keyword>
<comment type="caution">
    <text evidence="2">The sequence shown here is derived from an EMBL/GenBank/DDBJ whole genome shotgun (WGS) entry which is preliminary data.</text>
</comment>
<feature type="transmembrane region" description="Helical" evidence="1">
    <location>
        <begin position="20"/>
        <end position="40"/>
    </location>
</feature>
<dbReference type="EMBL" id="BMYV01000002">
    <property type="protein sequence ID" value="GGX70957.1"/>
    <property type="molecule type" value="Genomic_DNA"/>
</dbReference>
<keyword evidence="1" id="KW-0472">Membrane</keyword>
<keyword evidence="1" id="KW-1133">Transmembrane helix</keyword>
<accession>A0A918KNY2</accession>
<protein>
    <submittedName>
        <fullName evidence="2">Uncharacterized protein</fullName>
    </submittedName>
</protein>
<organism evidence="2 3">
    <name type="scientific">Litorimonas cladophorae</name>
    <dbReference type="NCBI Taxonomy" id="1220491"/>
    <lineage>
        <taxon>Bacteria</taxon>
        <taxon>Pseudomonadati</taxon>
        <taxon>Pseudomonadota</taxon>
        <taxon>Alphaproteobacteria</taxon>
        <taxon>Maricaulales</taxon>
        <taxon>Robiginitomaculaceae</taxon>
    </lineage>
</organism>
<sequence>MDSARSPSEFSDLSENLLVPYTLAFSIWLPIFIGILIYAVVQMMGTNKTREVFRTTGWWVAAGLWGIVLWGLVTSFAPSSVVELLATLIFIPSMIALVISMVRLTHRRKALDTMEKLFVLTPISLIAGWCSIAVFVGLNGLIWSYVETLGWSATGTALSVLGLALWWVIFVLRQGAANMIYAFPVVWGLGFLALRHFGAGGSTWISSVAVIGILAVILAATLRSEAPTKHKV</sequence>
<feature type="transmembrane region" description="Helical" evidence="1">
    <location>
        <begin position="52"/>
        <end position="72"/>
    </location>
</feature>
<dbReference type="Proteomes" id="UP000600865">
    <property type="component" value="Unassembled WGS sequence"/>
</dbReference>
<dbReference type="AlphaFoldDB" id="A0A918KNY2"/>
<reference evidence="2 3" key="1">
    <citation type="journal article" date="2014" name="Int. J. Syst. Evol. Microbiol.">
        <title>Complete genome sequence of Corynebacterium casei LMG S-19264T (=DSM 44701T), isolated from a smear-ripened cheese.</title>
        <authorList>
            <consortium name="US DOE Joint Genome Institute (JGI-PGF)"/>
            <person name="Walter F."/>
            <person name="Albersmeier A."/>
            <person name="Kalinowski J."/>
            <person name="Ruckert C."/>
        </authorList>
    </citation>
    <scope>NUCLEOTIDE SEQUENCE [LARGE SCALE GENOMIC DNA]</scope>
    <source>
        <strain evidence="2 3">KCTC 23968</strain>
    </source>
</reference>
<proteinExistence type="predicted"/>
<feature type="transmembrane region" description="Helical" evidence="1">
    <location>
        <begin position="149"/>
        <end position="172"/>
    </location>
</feature>
<name>A0A918KNY2_9PROT</name>
<evidence type="ECO:0000256" key="1">
    <source>
        <dbReference type="SAM" id="Phobius"/>
    </source>
</evidence>
<evidence type="ECO:0000313" key="2">
    <source>
        <dbReference type="EMBL" id="GGX70957.1"/>
    </source>
</evidence>
<evidence type="ECO:0000313" key="3">
    <source>
        <dbReference type="Proteomes" id="UP000600865"/>
    </source>
</evidence>
<feature type="transmembrane region" description="Helical" evidence="1">
    <location>
        <begin position="84"/>
        <end position="105"/>
    </location>
</feature>
<gene>
    <name evidence="2" type="ORF">GCM10011309_21390</name>
</gene>